<gene>
    <name evidence="2" type="ORF">KL86APRO_30178</name>
</gene>
<feature type="region of interest" description="Disordered" evidence="1">
    <location>
        <begin position="1"/>
        <end position="89"/>
    </location>
</feature>
<dbReference type="EMBL" id="FLUO01000003">
    <property type="protein sequence ID" value="SBW12687.1"/>
    <property type="molecule type" value="Genomic_DNA"/>
</dbReference>
<dbReference type="AlphaFoldDB" id="A0A212KLZ4"/>
<feature type="compositionally biased region" description="Low complexity" evidence="1">
    <location>
        <begin position="18"/>
        <end position="56"/>
    </location>
</feature>
<reference evidence="2" key="1">
    <citation type="submission" date="2016-04" db="EMBL/GenBank/DDBJ databases">
        <authorList>
            <person name="Evans L.H."/>
            <person name="Alamgir A."/>
            <person name="Owens N."/>
            <person name="Weber N.D."/>
            <person name="Virtaneva K."/>
            <person name="Barbian K."/>
            <person name="Babar A."/>
            <person name="Rosenke K."/>
        </authorList>
    </citation>
    <scope>NUCLEOTIDE SEQUENCE</scope>
    <source>
        <strain evidence="2">86</strain>
    </source>
</reference>
<name>A0A212KLZ4_9PROT</name>
<organism evidence="2">
    <name type="scientific">uncultured Alphaproteobacteria bacterium</name>
    <dbReference type="NCBI Taxonomy" id="91750"/>
    <lineage>
        <taxon>Bacteria</taxon>
        <taxon>Pseudomonadati</taxon>
        <taxon>Pseudomonadota</taxon>
        <taxon>Alphaproteobacteria</taxon>
        <taxon>environmental samples</taxon>
    </lineage>
</organism>
<evidence type="ECO:0000313" key="2">
    <source>
        <dbReference type="EMBL" id="SBW12687.1"/>
    </source>
</evidence>
<proteinExistence type="predicted"/>
<protein>
    <submittedName>
        <fullName evidence="2">Uncharacterized protein</fullName>
    </submittedName>
</protein>
<sequence length="261" mass="26540">MIRFPRALFAPEEGGGAAAAATPTAAADVATGETAAQASEAEAGSADADASENAQGEDADAGKDAGGEETGEAEGDDAPTEYAFTLPEGFDGFDDEAMAAATPLLREGKVSQDTAQKLVDVVAGLVQRQVATAQQALAEQREQRSAAWLKELQDSKDFGGAAFDANSAAVRGVIEKFADTDPEFVFPEGHPNAGKPVPGGAVKKLLKDAGLGNAGPLITMLHRLAKATGEDSMPPGDGGGAPTAMSEADFMAEVFAKSRKS</sequence>
<feature type="compositionally biased region" description="Acidic residues" evidence="1">
    <location>
        <begin position="67"/>
        <end position="79"/>
    </location>
</feature>
<evidence type="ECO:0000256" key="1">
    <source>
        <dbReference type="SAM" id="MobiDB-lite"/>
    </source>
</evidence>
<accession>A0A212KLZ4</accession>